<evidence type="ECO:0000256" key="1">
    <source>
        <dbReference type="SAM" id="MobiDB-lite"/>
    </source>
</evidence>
<proteinExistence type="predicted"/>
<dbReference type="GeneID" id="8353697"/>
<evidence type="ECO:0000313" key="3">
    <source>
        <dbReference type="WBParaSite" id="Smp_242000.1"/>
    </source>
</evidence>
<evidence type="ECO:0000313" key="2">
    <source>
        <dbReference type="Proteomes" id="UP000008854"/>
    </source>
</evidence>
<feature type="compositionally biased region" description="Polar residues" evidence="1">
    <location>
        <begin position="1"/>
        <end position="11"/>
    </location>
</feature>
<feature type="region of interest" description="Disordered" evidence="1">
    <location>
        <begin position="1"/>
        <end position="22"/>
    </location>
</feature>
<accession>G4LUX0</accession>
<name>G4LUX0_SCHMA</name>
<dbReference type="AlphaFoldDB" id="G4LUX0"/>
<dbReference type="RefSeq" id="XP_018645072.1">
    <property type="nucleotide sequence ID" value="XM_018791749.1"/>
</dbReference>
<sequence>MIKNQICSDTKTSGRRNVHGDVKQPSVKCISTPTDMYLPQFISE</sequence>
<dbReference type="InParanoid" id="G4LUX0"/>
<reference evidence="2" key="1">
    <citation type="journal article" date="2012" name="PLoS Negl. Trop. Dis.">
        <title>A systematically improved high quality genome and transcriptome of the human blood fluke Schistosoma mansoni.</title>
        <authorList>
            <person name="Protasio A.V."/>
            <person name="Tsai I.J."/>
            <person name="Babbage A."/>
            <person name="Nichol S."/>
            <person name="Hunt M."/>
            <person name="Aslett M.A."/>
            <person name="De Silva N."/>
            <person name="Velarde G.S."/>
            <person name="Anderson T.J."/>
            <person name="Clark R.C."/>
            <person name="Davidson C."/>
            <person name="Dillon G.P."/>
            <person name="Holroyd N.E."/>
            <person name="LoVerde P.T."/>
            <person name="Lloyd C."/>
            <person name="McQuillan J."/>
            <person name="Oliveira G."/>
            <person name="Otto T.D."/>
            <person name="Parker-Manuel S.J."/>
            <person name="Quail M.A."/>
            <person name="Wilson R.A."/>
            <person name="Zerlotini A."/>
            <person name="Dunne D.W."/>
            <person name="Berriman M."/>
        </authorList>
    </citation>
    <scope>NUCLEOTIDE SEQUENCE [LARGE SCALE GENOMIC DNA]</scope>
    <source>
        <strain evidence="2">Puerto Rican</strain>
    </source>
</reference>
<dbReference type="HOGENOM" id="CLU_3225177_0_0_1"/>
<reference evidence="3" key="2">
    <citation type="submission" date="2019-11" db="UniProtKB">
        <authorList>
            <consortium name="WormBaseParasite"/>
        </authorList>
    </citation>
    <scope>IDENTIFICATION</scope>
    <source>
        <strain evidence="3">Puerto Rican</strain>
    </source>
</reference>
<dbReference type="Proteomes" id="UP000008854">
    <property type="component" value="Unassembled WGS sequence"/>
</dbReference>
<dbReference type="WBParaSite" id="Smp_242000.1">
    <property type="protein sequence ID" value="Smp_242000.1"/>
    <property type="gene ID" value="Smp_242000"/>
</dbReference>
<keyword evidence="2" id="KW-1185">Reference proteome</keyword>
<organism evidence="2 3">
    <name type="scientific">Schistosoma mansoni</name>
    <name type="common">Blood fluke</name>
    <dbReference type="NCBI Taxonomy" id="6183"/>
    <lineage>
        <taxon>Eukaryota</taxon>
        <taxon>Metazoa</taxon>
        <taxon>Spiralia</taxon>
        <taxon>Lophotrochozoa</taxon>
        <taxon>Platyhelminthes</taxon>
        <taxon>Trematoda</taxon>
        <taxon>Digenea</taxon>
        <taxon>Strigeidida</taxon>
        <taxon>Schistosomatoidea</taxon>
        <taxon>Schistosomatidae</taxon>
        <taxon>Schistosoma</taxon>
    </lineage>
</organism>
<protein>
    <submittedName>
        <fullName evidence="3">4.1 G protein, putative</fullName>
    </submittedName>
</protein>
<dbReference type="CTD" id="8353697"/>
<dbReference type="KEGG" id="smm:Smp_164490"/>